<sequence length="386" mass="42532">MPPAEIQEPVERLKHDVGWRKIVRNFTPSWFSVNMGTGITSILLNTLPYNGQWLYYISIIIFVLNVTYFTIFLAITLLRYILYPEIFKVMVTHPVQSLFLGTFPMGLATIINMFCFVCVPQWGDGAAYFICGVWIFDAVVSVLVAIGIPFLLTTRNNGLDLSSMTAAWLLPIVSCVVAAASGSIVADVLPDAQLALGIILASYILWGIGVPLAMMVICIYLQRLMFYKLPPKGMLVSVFLPLGPLGQGSFGIQRLGKSAQTIFPKTGTLSASTGEILYSVGFLIGILLWAFGVVWLSFAVATLIKTRKFPFNMGWWALTFPLGVFTTSTCTIGQELPSRFFSVLGTVLSVTVVILWLLVSYYTSRGIVRGDVFVAPCLENLKRGKV</sequence>
<dbReference type="GO" id="GO:0000319">
    <property type="term" value="F:sulfite transmembrane transporter activity"/>
    <property type="evidence" value="ECO:0007669"/>
    <property type="project" value="TreeGrafter"/>
</dbReference>
<keyword evidence="5 10" id="KW-0812">Transmembrane</keyword>
<dbReference type="GO" id="GO:0005886">
    <property type="term" value="C:plasma membrane"/>
    <property type="evidence" value="ECO:0007669"/>
    <property type="project" value="UniProtKB-SubCell"/>
</dbReference>
<evidence type="ECO:0000313" key="12">
    <source>
        <dbReference type="Proteomes" id="UP000326198"/>
    </source>
</evidence>
<dbReference type="Pfam" id="PF03595">
    <property type="entry name" value="SLAC1"/>
    <property type="match status" value="1"/>
</dbReference>
<dbReference type="PANTHER" id="PTHR31686">
    <property type="match status" value="1"/>
</dbReference>
<dbReference type="Proteomes" id="UP000326198">
    <property type="component" value="Unassembled WGS sequence"/>
</dbReference>
<feature type="transmembrane region" description="Helical" evidence="10">
    <location>
        <begin position="276"/>
        <end position="303"/>
    </location>
</feature>
<evidence type="ECO:0000256" key="5">
    <source>
        <dbReference type="ARBA" id="ARBA00022692"/>
    </source>
</evidence>
<dbReference type="CDD" id="cd09318">
    <property type="entry name" value="TDT_SSU1"/>
    <property type="match status" value="1"/>
</dbReference>
<reference evidence="11 12" key="1">
    <citation type="submission" date="2019-04" db="EMBL/GenBank/DDBJ databases">
        <title>Friends and foes A comparative genomics studyof 23 Aspergillus species from section Flavi.</title>
        <authorList>
            <consortium name="DOE Joint Genome Institute"/>
            <person name="Kjaerbolling I."/>
            <person name="Vesth T."/>
            <person name="Frisvad J.C."/>
            <person name="Nybo J.L."/>
            <person name="Theobald S."/>
            <person name="Kildgaard S."/>
            <person name="Isbrandt T."/>
            <person name="Kuo A."/>
            <person name="Sato A."/>
            <person name="Lyhne E.K."/>
            <person name="Kogle M.E."/>
            <person name="Wiebenga A."/>
            <person name="Kun R.S."/>
            <person name="Lubbers R.J."/>
            <person name="Makela M.R."/>
            <person name="Barry K."/>
            <person name="Chovatia M."/>
            <person name="Clum A."/>
            <person name="Daum C."/>
            <person name="Haridas S."/>
            <person name="He G."/>
            <person name="LaButti K."/>
            <person name="Lipzen A."/>
            <person name="Mondo S."/>
            <person name="Riley R."/>
            <person name="Salamov A."/>
            <person name="Simmons B.A."/>
            <person name="Magnuson J.K."/>
            <person name="Henrissat B."/>
            <person name="Mortensen U.H."/>
            <person name="Larsen T.O."/>
            <person name="Devries R.P."/>
            <person name="Grigoriev I.V."/>
            <person name="Machida M."/>
            <person name="Baker S.E."/>
            <person name="Andersen M.R."/>
        </authorList>
    </citation>
    <scope>NUCLEOTIDE SEQUENCE [LARGE SCALE GENOMIC DNA]</scope>
    <source>
        <strain evidence="11 12">IBT 29228</strain>
    </source>
</reference>
<evidence type="ECO:0000256" key="8">
    <source>
        <dbReference type="ARBA" id="ARBA00056100"/>
    </source>
</evidence>
<keyword evidence="4" id="KW-1003">Cell membrane</keyword>
<keyword evidence="7 10" id="KW-0472">Membrane</keyword>
<comment type="function">
    <text evidence="8">Sulphite efflux pump required for the secretion of sulphite as a reducing agent. In the presence of sulphite, cystine in keratin is directly cleaved to cysteine and S-sulphocysteine, and thereby, reduced proteins become accessible to hydrolysis by a variety of secreted endo- and exoproteases. Excretion of sulphite mediated by an efflux pump also represents a detoxification pathway for dermatophytes during infection of the epidermal stratum corneum, hair and nails, which are rich in cysteine.</text>
</comment>
<dbReference type="FunFam" id="1.50.10.150:FF:000004">
    <property type="entry name" value="Malic acid transporter"/>
    <property type="match status" value="1"/>
</dbReference>
<dbReference type="PANTHER" id="PTHR31686:SF1">
    <property type="entry name" value="SULFITE EFFLUX PUMP SSU1"/>
    <property type="match status" value="1"/>
</dbReference>
<feature type="transmembrane region" description="Helical" evidence="10">
    <location>
        <begin position="192"/>
        <end position="221"/>
    </location>
</feature>
<feature type="transmembrane region" description="Helical" evidence="10">
    <location>
        <begin position="233"/>
        <end position="256"/>
    </location>
</feature>
<evidence type="ECO:0000256" key="10">
    <source>
        <dbReference type="SAM" id="Phobius"/>
    </source>
</evidence>
<dbReference type="EMBL" id="ML736162">
    <property type="protein sequence ID" value="KAE8382507.1"/>
    <property type="molecule type" value="Genomic_DNA"/>
</dbReference>
<feature type="transmembrane region" description="Helical" evidence="10">
    <location>
        <begin position="340"/>
        <end position="359"/>
    </location>
</feature>
<comment type="similarity">
    <text evidence="2">Belongs to the tellurite-resistance/dicarboxylate transporter (TDT) family.</text>
</comment>
<dbReference type="OrthoDB" id="1099at2759"/>
<name>A0A5N7BLY0_9EURO</name>
<dbReference type="AlphaFoldDB" id="A0A5N7BLY0"/>
<keyword evidence="3" id="KW-0813">Transport</keyword>
<dbReference type="InterPro" id="IPR004695">
    <property type="entry name" value="SLAC1/Mae1/Ssu1/TehA"/>
</dbReference>
<feature type="transmembrane region" description="Helical" evidence="10">
    <location>
        <begin position="125"/>
        <end position="152"/>
    </location>
</feature>
<evidence type="ECO:0000256" key="1">
    <source>
        <dbReference type="ARBA" id="ARBA00004651"/>
    </source>
</evidence>
<evidence type="ECO:0000256" key="9">
    <source>
        <dbReference type="ARBA" id="ARBA00072906"/>
    </source>
</evidence>
<keyword evidence="12" id="KW-1185">Reference proteome</keyword>
<feature type="transmembrane region" description="Helical" evidence="10">
    <location>
        <begin position="164"/>
        <end position="186"/>
    </location>
</feature>
<protein>
    <recommendedName>
        <fullName evidence="9">Sulfite efflux pump SSU1</fullName>
    </recommendedName>
</protein>
<feature type="transmembrane region" description="Helical" evidence="10">
    <location>
        <begin position="53"/>
        <end position="78"/>
    </location>
</feature>
<dbReference type="InterPro" id="IPR051629">
    <property type="entry name" value="Sulfite_efflux_TDT"/>
</dbReference>
<organism evidence="11 12">
    <name type="scientific">Aspergillus bertholletiae</name>
    <dbReference type="NCBI Taxonomy" id="1226010"/>
    <lineage>
        <taxon>Eukaryota</taxon>
        <taxon>Fungi</taxon>
        <taxon>Dikarya</taxon>
        <taxon>Ascomycota</taxon>
        <taxon>Pezizomycotina</taxon>
        <taxon>Eurotiomycetes</taxon>
        <taxon>Eurotiomycetidae</taxon>
        <taxon>Eurotiales</taxon>
        <taxon>Aspergillaceae</taxon>
        <taxon>Aspergillus</taxon>
        <taxon>Aspergillus subgen. Circumdati</taxon>
    </lineage>
</organism>
<gene>
    <name evidence="11" type="ORF">BDV26DRAFT_278058</name>
</gene>
<feature type="transmembrane region" description="Helical" evidence="10">
    <location>
        <begin position="98"/>
        <end position="119"/>
    </location>
</feature>
<dbReference type="Gene3D" id="1.50.10.150">
    <property type="entry name" value="Voltage-dependent anion channel"/>
    <property type="match status" value="1"/>
</dbReference>
<evidence type="ECO:0000256" key="7">
    <source>
        <dbReference type="ARBA" id="ARBA00023136"/>
    </source>
</evidence>
<evidence type="ECO:0000256" key="2">
    <source>
        <dbReference type="ARBA" id="ARBA00008566"/>
    </source>
</evidence>
<keyword evidence="6 10" id="KW-1133">Transmembrane helix</keyword>
<evidence type="ECO:0000256" key="3">
    <source>
        <dbReference type="ARBA" id="ARBA00022448"/>
    </source>
</evidence>
<evidence type="ECO:0000313" key="11">
    <source>
        <dbReference type="EMBL" id="KAE8382507.1"/>
    </source>
</evidence>
<dbReference type="InterPro" id="IPR038665">
    <property type="entry name" value="Voltage-dep_anion_channel_sf"/>
</dbReference>
<proteinExistence type="inferred from homology"/>
<accession>A0A5N7BLY0</accession>
<evidence type="ECO:0000256" key="6">
    <source>
        <dbReference type="ARBA" id="ARBA00022989"/>
    </source>
</evidence>
<comment type="subcellular location">
    <subcellularLocation>
        <location evidence="1">Cell membrane</location>
        <topology evidence="1">Multi-pass membrane protein</topology>
    </subcellularLocation>
</comment>
<evidence type="ECO:0000256" key="4">
    <source>
        <dbReference type="ARBA" id="ARBA00022475"/>
    </source>
</evidence>
<feature type="transmembrane region" description="Helical" evidence="10">
    <location>
        <begin position="315"/>
        <end position="334"/>
    </location>
</feature>